<keyword evidence="3" id="KW-1185">Reference proteome</keyword>
<protein>
    <submittedName>
        <fullName evidence="2">Uncharacterized protein</fullName>
    </submittedName>
</protein>
<evidence type="ECO:0000313" key="3">
    <source>
        <dbReference type="Proteomes" id="UP000314294"/>
    </source>
</evidence>
<dbReference type="Proteomes" id="UP000314294">
    <property type="component" value="Unassembled WGS sequence"/>
</dbReference>
<proteinExistence type="predicted"/>
<sequence>MANGRASKLTRLGPPESSRFDSSGNLSPASSQLSSEAEERRDPETRHASALRRTFKSQKSTWDEEEEVEKELNPLPEPSSNKDLKDSSIILPKPILDNCDNKTRTNISFFEDGPPPCSPSTVRWLKAYNKVRVQLLQSSRKKVEHAQQGDKVGNTSREEESGVVFFVFVSTCSRRRHVRISQLSRHLTPESSGPVFPDCRSRGRRPAAARPGLTEQTHSWKRGEGLSRPWLIRFAQEITAY</sequence>
<reference evidence="2 3" key="1">
    <citation type="submission" date="2019-03" db="EMBL/GenBank/DDBJ databases">
        <title>First draft genome of Liparis tanakae, snailfish: a comprehensive survey of snailfish specific genes.</title>
        <authorList>
            <person name="Kim W."/>
            <person name="Song I."/>
            <person name="Jeong J.-H."/>
            <person name="Kim D."/>
            <person name="Kim S."/>
            <person name="Ryu S."/>
            <person name="Song J.Y."/>
            <person name="Lee S.K."/>
        </authorList>
    </citation>
    <scope>NUCLEOTIDE SEQUENCE [LARGE SCALE GENOMIC DNA]</scope>
    <source>
        <tissue evidence="2">Muscle</tissue>
    </source>
</reference>
<dbReference type="OrthoDB" id="8911361at2759"/>
<feature type="compositionally biased region" description="Polar residues" evidence="1">
    <location>
        <begin position="20"/>
        <end position="35"/>
    </location>
</feature>
<evidence type="ECO:0000313" key="2">
    <source>
        <dbReference type="EMBL" id="TNN72090.1"/>
    </source>
</evidence>
<dbReference type="EMBL" id="SRLO01000142">
    <property type="protein sequence ID" value="TNN72090.1"/>
    <property type="molecule type" value="Genomic_DNA"/>
</dbReference>
<accession>A0A4Z2I2N2</accession>
<feature type="region of interest" description="Disordered" evidence="1">
    <location>
        <begin position="187"/>
        <end position="219"/>
    </location>
</feature>
<feature type="compositionally biased region" description="Basic and acidic residues" evidence="1">
    <location>
        <begin position="37"/>
        <end position="47"/>
    </location>
</feature>
<comment type="caution">
    <text evidence="2">The sequence shown here is derived from an EMBL/GenBank/DDBJ whole genome shotgun (WGS) entry which is preliminary data.</text>
</comment>
<evidence type="ECO:0000256" key="1">
    <source>
        <dbReference type="SAM" id="MobiDB-lite"/>
    </source>
</evidence>
<organism evidence="2 3">
    <name type="scientific">Liparis tanakae</name>
    <name type="common">Tanaka's snailfish</name>
    <dbReference type="NCBI Taxonomy" id="230148"/>
    <lineage>
        <taxon>Eukaryota</taxon>
        <taxon>Metazoa</taxon>
        <taxon>Chordata</taxon>
        <taxon>Craniata</taxon>
        <taxon>Vertebrata</taxon>
        <taxon>Euteleostomi</taxon>
        <taxon>Actinopterygii</taxon>
        <taxon>Neopterygii</taxon>
        <taxon>Teleostei</taxon>
        <taxon>Neoteleostei</taxon>
        <taxon>Acanthomorphata</taxon>
        <taxon>Eupercaria</taxon>
        <taxon>Perciformes</taxon>
        <taxon>Cottioidei</taxon>
        <taxon>Cottales</taxon>
        <taxon>Liparidae</taxon>
        <taxon>Liparis</taxon>
    </lineage>
</organism>
<feature type="region of interest" description="Disordered" evidence="1">
    <location>
        <begin position="1"/>
        <end position="88"/>
    </location>
</feature>
<gene>
    <name evidence="2" type="ORF">EYF80_017667</name>
</gene>
<dbReference type="AlphaFoldDB" id="A0A4Z2I2N2"/>
<name>A0A4Z2I2N2_9TELE</name>